<dbReference type="SMART" id="SM00382">
    <property type="entry name" value="AAA"/>
    <property type="match status" value="1"/>
</dbReference>
<dbReference type="InterPro" id="IPR027417">
    <property type="entry name" value="P-loop_NTPase"/>
</dbReference>
<evidence type="ECO:0000259" key="10">
    <source>
        <dbReference type="PROSITE" id="PS50893"/>
    </source>
</evidence>
<dbReference type="InterPro" id="IPR013525">
    <property type="entry name" value="ABC2_TM"/>
</dbReference>
<dbReference type="Pfam" id="PF00005">
    <property type="entry name" value="ABC_tran"/>
    <property type="match status" value="1"/>
</dbReference>
<dbReference type="OrthoDB" id="66620at2759"/>
<name>A0A9P0MR89_NEZVI</name>
<keyword evidence="3" id="KW-0813">Transport</keyword>
<keyword evidence="12" id="KW-1185">Reference proteome</keyword>
<feature type="transmembrane region" description="Helical" evidence="9">
    <location>
        <begin position="400"/>
        <end position="423"/>
    </location>
</feature>
<evidence type="ECO:0000313" key="12">
    <source>
        <dbReference type="Proteomes" id="UP001152798"/>
    </source>
</evidence>
<dbReference type="PANTHER" id="PTHR48041">
    <property type="entry name" value="ABC TRANSPORTER G FAMILY MEMBER 28"/>
    <property type="match status" value="1"/>
</dbReference>
<dbReference type="GO" id="GO:0005524">
    <property type="term" value="F:ATP binding"/>
    <property type="evidence" value="ECO:0007669"/>
    <property type="project" value="UniProtKB-KW"/>
</dbReference>
<accession>A0A9P0MR89</accession>
<dbReference type="PROSITE" id="PS00211">
    <property type="entry name" value="ABC_TRANSPORTER_1"/>
    <property type="match status" value="1"/>
</dbReference>
<evidence type="ECO:0000256" key="6">
    <source>
        <dbReference type="ARBA" id="ARBA00022840"/>
    </source>
</evidence>
<keyword evidence="7 9" id="KW-1133">Transmembrane helix</keyword>
<dbReference type="GO" id="GO:0016887">
    <property type="term" value="F:ATP hydrolysis activity"/>
    <property type="evidence" value="ECO:0007669"/>
    <property type="project" value="InterPro"/>
</dbReference>
<feature type="transmembrane region" description="Helical" evidence="9">
    <location>
        <begin position="466"/>
        <end position="484"/>
    </location>
</feature>
<organism evidence="11 12">
    <name type="scientific">Nezara viridula</name>
    <name type="common">Southern green stink bug</name>
    <name type="synonym">Cimex viridulus</name>
    <dbReference type="NCBI Taxonomy" id="85310"/>
    <lineage>
        <taxon>Eukaryota</taxon>
        <taxon>Metazoa</taxon>
        <taxon>Ecdysozoa</taxon>
        <taxon>Arthropoda</taxon>
        <taxon>Hexapoda</taxon>
        <taxon>Insecta</taxon>
        <taxon>Pterygota</taxon>
        <taxon>Neoptera</taxon>
        <taxon>Paraneoptera</taxon>
        <taxon>Hemiptera</taxon>
        <taxon>Heteroptera</taxon>
        <taxon>Panheteroptera</taxon>
        <taxon>Pentatomomorpha</taxon>
        <taxon>Pentatomoidea</taxon>
        <taxon>Pentatomidae</taxon>
        <taxon>Pentatominae</taxon>
        <taxon>Nezara</taxon>
    </lineage>
</organism>
<dbReference type="PANTHER" id="PTHR48041:SF105">
    <property type="entry name" value="FI02074P"/>
    <property type="match status" value="1"/>
</dbReference>
<dbReference type="AlphaFoldDB" id="A0A9P0MR89"/>
<keyword evidence="5" id="KW-0547">Nucleotide-binding</keyword>
<dbReference type="Pfam" id="PF01061">
    <property type="entry name" value="ABC2_membrane"/>
    <property type="match status" value="1"/>
</dbReference>
<comment type="subcellular location">
    <subcellularLocation>
        <location evidence="1">Membrane</location>
        <topology evidence="1">Multi-pass membrane protein</topology>
    </subcellularLocation>
</comment>
<dbReference type="InterPro" id="IPR017871">
    <property type="entry name" value="ABC_transporter-like_CS"/>
</dbReference>
<dbReference type="InterPro" id="IPR043926">
    <property type="entry name" value="ABCG_dom"/>
</dbReference>
<evidence type="ECO:0000256" key="5">
    <source>
        <dbReference type="ARBA" id="ARBA00022741"/>
    </source>
</evidence>
<dbReference type="InterPro" id="IPR050352">
    <property type="entry name" value="ABCG_transporters"/>
</dbReference>
<protein>
    <recommendedName>
        <fullName evidence="10">ABC transporter domain-containing protein</fullName>
    </recommendedName>
</protein>
<feature type="transmembrane region" description="Helical" evidence="9">
    <location>
        <begin position="550"/>
        <end position="572"/>
    </location>
</feature>
<dbReference type="GO" id="GO:0140359">
    <property type="term" value="F:ABC-type transporter activity"/>
    <property type="evidence" value="ECO:0007669"/>
    <property type="project" value="InterPro"/>
</dbReference>
<feature type="transmembrane region" description="Helical" evidence="9">
    <location>
        <begin position="435"/>
        <end position="460"/>
    </location>
</feature>
<dbReference type="GO" id="GO:0005886">
    <property type="term" value="C:plasma membrane"/>
    <property type="evidence" value="ECO:0007669"/>
    <property type="project" value="TreeGrafter"/>
</dbReference>
<dbReference type="EMBL" id="OV725080">
    <property type="protein sequence ID" value="CAH1400151.1"/>
    <property type="molecule type" value="Genomic_DNA"/>
</dbReference>
<dbReference type="FunFam" id="3.40.50.300:FF:001077">
    <property type="entry name" value="Uncharacterized protein, isoform A"/>
    <property type="match status" value="1"/>
</dbReference>
<dbReference type="Pfam" id="PF19055">
    <property type="entry name" value="ABC2_membrane_7"/>
    <property type="match status" value="1"/>
</dbReference>
<evidence type="ECO:0000256" key="2">
    <source>
        <dbReference type="ARBA" id="ARBA00005814"/>
    </source>
</evidence>
<dbReference type="InterPro" id="IPR003439">
    <property type="entry name" value="ABC_transporter-like_ATP-bd"/>
</dbReference>
<keyword evidence="4 9" id="KW-0812">Transmembrane</keyword>
<evidence type="ECO:0000256" key="4">
    <source>
        <dbReference type="ARBA" id="ARBA00022692"/>
    </source>
</evidence>
<reference evidence="11" key="1">
    <citation type="submission" date="2022-01" db="EMBL/GenBank/DDBJ databases">
        <authorList>
            <person name="King R."/>
        </authorList>
    </citation>
    <scope>NUCLEOTIDE SEQUENCE</scope>
</reference>
<evidence type="ECO:0000256" key="7">
    <source>
        <dbReference type="ARBA" id="ARBA00022989"/>
    </source>
</evidence>
<evidence type="ECO:0000256" key="3">
    <source>
        <dbReference type="ARBA" id="ARBA00022448"/>
    </source>
</evidence>
<dbReference type="SUPFAM" id="SSF52540">
    <property type="entry name" value="P-loop containing nucleoside triphosphate hydrolases"/>
    <property type="match status" value="1"/>
</dbReference>
<evidence type="ECO:0000313" key="11">
    <source>
        <dbReference type="EMBL" id="CAH1400151.1"/>
    </source>
</evidence>
<keyword evidence="8 9" id="KW-0472">Membrane</keyword>
<dbReference type="PROSITE" id="PS50893">
    <property type="entry name" value="ABC_TRANSPORTER_2"/>
    <property type="match status" value="1"/>
</dbReference>
<evidence type="ECO:0000256" key="8">
    <source>
        <dbReference type="ARBA" id="ARBA00023136"/>
    </source>
</evidence>
<comment type="similarity">
    <text evidence="2">Belongs to the ABC transporter superfamily. ABCG family. Eye pigment precursor importer (TC 3.A.1.204) subfamily.</text>
</comment>
<evidence type="ECO:0000256" key="9">
    <source>
        <dbReference type="SAM" id="Phobius"/>
    </source>
</evidence>
<gene>
    <name evidence="11" type="ORF">NEZAVI_LOCUS9451</name>
</gene>
<dbReference type="InterPro" id="IPR003593">
    <property type="entry name" value="AAA+_ATPase"/>
</dbReference>
<keyword evidence="6" id="KW-0067">ATP-binding</keyword>
<feature type="domain" description="ABC transporter" evidence="10">
    <location>
        <begin position="3"/>
        <end position="230"/>
    </location>
</feature>
<sequence>MEVCFESLSVTAPVTGKQLLHDVSGRFLPGELTGILGPSGAGKTTLLNAISGYRRSGIKGRIAAGTRRSRCYIGQEDLLAPYMTTGELMDFASRLKLPPTYTSKQRGIIINELLHHLGLEECIDTRTECLSGGQRKRLAIALELISNPSIIFLDEPTSGLDIVAASMLVRLLSQLSHTGRTIVVTIHQPSATIFALFDKVFFLAGGKCVYQGGPGAHLVHFLEQNNYICPTHYNPADYLIEIVEDDKKAIQLLSNAIENGKGSWYCKDVAKTLENGAGDNINFILMASDPLIQKRSRDCTSFWIQFTVILSRIILQGKRNKTSLKIHLLHYSICAFVMCTLFYQTANNGSEFTSQLKLCITMVLFHGYSQQMAPVVYYPFEVKLLKREHFNQWYSLLPYYFALKLSKIPILTLLVWLHTLAVYYFSGLPWELYRLVLFFAVSLMTSFVAMDLGLTIGAIFNATNGAIIGAMTLAPLLGLASYGFDFMRTVPFFMEFIVRLSFMRSGVYALVLIIYSLGREPLECPENIVHCHFSDPKVALYFLNLQDIDIWRPIGDLIINLCFFWLTFYLALKWRLRK</sequence>
<dbReference type="Gene3D" id="3.40.50.300">
    <property type="entry name" value="P-loop containing nucleotide triphosphate hydrolases"/>
    <property type="match status" value="1"/>
</dbReference>
<feature type="transmembrane region" description="Helical" evidence="9">
    <location>
        <begin position="496"/>
        <end position="517"/>
    </location>
</feature>
<evidence type="ECO:0000256" key="1">
    <source>
        <dbReference type="ARBA" id="ARBA00004141"/>
    </source>
</evidence>
<proteinExistence type="inferred from homology"/>
<dbReference type="Proteomes" id="UP001152798">
    <property type="component" value="Chromosome 4"/>
</dbReference>